<evidence type="ECO:0000313" key="3">
    <source>
        <dbReference type="Proteomes" id="UP000005143"/>
    </source>
</evidence>
<name>H0E4M8_9ACTN</name>
<keyword evidence="3" id="KW-1185">Reference proteome</keyword>
<reference evidence="2 3" key="1">
    <citation type="journal article" date="2013" name="Biodegradation">
        <title>Quantitative proteomic analysis of ibuprofen-degrading Patulibacter sp. strain I11.</title>
        <authorList>
            <person name="Almeida B."/>
            <person name="Kjeldal H."/>
            <person name="Lolas I."/>
            <person name="Knudsen A.D."/>
            <person name="Carvalho G."/>
            <person name="Nielsen K.L."/>
            <person name="Barreto Crespo M.T."/>
            <person name="Stensballe A."/>
            <person name="Nielsen J.L."/>
        </authorList>
    </citation>
    <scope>NUCLEOTIDE SEQUENCE [LARGE SCALE GENOMIC DNA]</scope>
    <source>
        <strain evidence="2 3">I11</strain>
    </source>
</reference>
<keyword evidence="1" id="KW-1133">Transmembrane helix</keyword>
<gene>
    <name evidence="2" type="ORF">PAI11_17590</name>
</gene>
<feature type="transmembrane region" description="Helical" evidence="1">
    <location>
        <begin position="41"/>
        <end position="58"/>
    </location>
</feature>
<feature type="transmembrane region" description="Helical" evidence="1">
    <location>
        <begin position="97"/>
        <end position="115"/>
    </location>
</feature>
<protein>
    <submittedName>
        <fullName evidence="2">Uncharacterized protein</fullName>
    </submittedName>
</protein>
<accession>H0E4M8</accession>
<feature type="transmembrane region" description="Helical" evidence="1">
    <location>
        <begin position="12"/>
        <end position="35"/>
    </location>
</feature>
<proteinExistence type="predicted"/>
<dbReference type="AlphaFoldDB" id="H0E4M8"/>
<dbReference type="Proteomes" id="UP000005143">
    <property type="component" value="Unassembled WGS sequence"/>
</dbReference>
<comment type="caution">
    <text evidence="2">The sequence shown here is derived from an EMBL/GenBank/DDBJ whole genome shotgun (WGS) entry which is preliminary data.</text>
</comment>
<dbReference type="EMBL" id="AGUD01000110">
    <property type="protein sequence ID" value="EHN11370.1"/>
    <property type="molecule type" value="Genomic_DNA"/>
</dbReference>
<evidence type="ECO:0000256" key="1">
    <source>
        <dbReference type="SAM" id="Phobius"/>
    </source>
</evidence>
<evidence type="ECO:0000313" key="2">
    <source>
        <dbReference type="EMBL" id="EHN11370.1"/>
    </source>
</evidence>
<keyword evidence="1" id="KW-0812">Transmembrane</keyword>
<sequence>MKADRDEAPQPIWAPVPVTEILILVGIVLAGVGVFARSGQMIAGGLLVVGAASTELAIREHFAGYRSHSAMIAGVAAAVVATAGGFGLSALGVSVPVWAVLGVAAVVFAGAFTALRRAFRERTGGLSFRV</sequence>
<feature type="transmembrane region" description="Helical" evidence="1">
    <location>
        <begin position="70"/>
        <end position="91"/>
    </location>
</feature>
<keyword evidence="1" id="KW-0472">Membrane</keyword>
<organism evidence="2 3">
    <name type="scientific">Patulibacter medicamentivorans</name>
    <dbReference type="NCBI Taxonomy" id="1097667"/>
    <lineage>
        <taxon>Bacteria</taxon>
        <taxon>Bacillati</taxon>
        <taxon>Actinomycetota</taxon>
        <taxon>Thermoleophilia</taxon>
        <taxon>Solirubrobacterales</taxon>
        <taxon>Patulibacteraceae</taxon>
        <taxon>Patulibacter</taxon>
    </lineage>
</organism>